<comment type="caution">
    <text evidence="9">The sequence shown here is derived from an EMBL/GenBank/DDBJ whole genome shotgun (WGS) entry which is preliminary data.</text>
</comment>
<dbReference type="GO" id="GO:0005911">
    <property type="term" value="C:cell-cell junction"/>
    <property type="evidence" value="ECO:0007669"/>
    <property type="project" value="TreeGrafter"/>
</dbReference>
<comment type="similarity">
    <text evidence="3">Belongs to the TMEM47 family.</text>
</comment>
<keyword evidence="4 8" id="KW-0812">Transmembrane</keyword>
<comment type="subcellular location">
    <subcellularLocation>
        <location evidence="2">Cell junction</location>
    </subcellularLocation>
    <subcellularLocation>
        <location evidence="1">Membrane</location>
        <topology evidence="1">Multi-pass membrane protein</topology>
    </subcellularLocation>
</comment>
<accession>A0A8J2SCY4</accession>
<feature type="transmembrane region" description="Helical" evidence="8">
    <location>
        <begin position="127"/>
        <end position="154"/>
    </location>
</feature>
<dbReference type="Gene3D" id="1.20.140.150">
    <property type="match status" value="1"/>
</dbReference>
<sequence>MNAPNGRGSVIGNFSFEGDSLPEFSEFEDTPSEVFAYKNERKLSEGKMAPITVIETITITRPLKVIAFLCGALALALLVMSLASTDWLLAHGWRQGLFLHCVDEMAERPLPFGLEEKVGCYRVRDEYYIQFTAALCILALATDVFATLLTGLGLQSGDPLKKRKYYRLAISVMLASLVSALVALVLYPVSFARELPHGNRSVWEFGWAYGVAWGAAIFLFGASVLLMCDKEAEEVYYKERDVHLAEKSGTN</sequence>
<dbReference type="Pfam" id="PF00822">
    <property type="entry name" value="PMP22_Claudin"/>
    <property type="match status" value="1"/>
</dbReference>
<evidence type="ECO:0000256" key="8">
    <source>
        <dbReference type="SAM" id="Phobius"/>
    </source>
</evidence>
<dbReference type="InterPro" id="IPR004031">
    <property type="entry name" value="PMP22/EMP/MP20/Claudin"/>
</dbReference>
<evidence type="ECO:0008006" key="11">
    <source>
        <dbReference type="Google" id="ProtNLM"/>
    </source>
</evidence>
<dbReference type="Proteomes" id="UP000789390">
    <property type="component" value="Unassembled WGS sequence"/>
</dbReference>
<evidence type="ECO:0000256" key="6">
    <source>
        <dbReference type="ARBA" id="ARBA00022989"/>
    </source>
</evidence>
<reference evidence="9" key="1">
    <citation type="submission" date="2021-11" db="EMBL/GenBank/DDBJ databases">
        <authorList>
            <person name="Schell T."/>
        </authorList>
    </citation>
    <scope>NUCLEOTIDE SEQUENCE</scope>
    <source>
        <strain evidence="9">M5</strain>
    </source>
</reference>
<evidence type="ECO:0000256" key="3">
    <source>
        <dbReference type="ARBA" id="ARBA00008691"/>
    </source>
</evidence>
<dbReference type="EMBL" id="CAKKLH010000336">
    <property type="protein sequence ID" value="CAH0113165.1"/>
    <property type="molecule type" value="Genomic_DNA"/>
</dbReference>
<dbReference type="PANTHER" id="PTHR14399">
    <property type="entry name" value="P53-INDUCED PROTEIN RELATED"/>
    <property type="match status" value="1"/>
</dbReference>
<evidence type="ECO:0000313" key="9">
    <source>
        <dbReference type="EMBL" id="CAH0113165.1"/>
    </source>
</evidence>
<evidence type="ECO:0000313" key="10">
    <source>
        <dbReference type="Proteomes" id="UP000789390"/>
    </source>
</evidence>
<feature type="transmembrane region" description="Helical" evidence="8">
    <location>
        <begin position="166"/>
        <end position="187"/>
    </location>
</feature>
<dbReference type="GO" id="GO:0016020">
    <property type="term" value="C:membrane"/>
    <property type="evidence" value="ECO:0007669"/>
    <property type="project" value="UniProtKB-SubCell"/>
</dbReference>
<dbReference type="InterPro" id="IPR015664">
    <property type="entry name" value="P53_induced"/>
</dbReference>
<keyword evidence="7 8" id="KW-0472">Membrane</keyword>
<keyword evidence="5" id="KW-0965">Cell junction</keyword>
<gene>
    <name evidence="9" type="ORF">DGAL_LOCUS16967</name>
</gene>
<evidence type="ECO:0000256" key="2">
    <source>
        <dbReference type="ARBA" id="ARBA00004282"/>
    </source>
</evidence>
<keyword evidence="6 8" id="KW-1133">Transmembrane helix</keyword>
<proteinExistence type="inferred from homology"/>
<dbReference type="GO" id="GO:0098609">
    <property type="term" value="P:cell-cell adhesion"/>
    <property type="evidence" value="ECO:0007669"/>
    <property type="project" value="TreeGrafter"/>
</dbReference>
<feature type="transmembrane region" description="Helical" evidence="8">
    <location>
        <begin position="207"/>
        <end position="228"/>
    </location>
</feature>
<feature type="transmembrane region" description="Helical" evidence="8">
    <location>
        <begin position="65"/>
        <end position="83"/>
    </location>
</feature>
<evidence type="ECO:0000256" key="4">
    <source>
        <dbReference type="ARBA" id="ARBA00022692"/>
    </source>
</evidence>
<dbReference type="OrthoDB" id="8655982at2759"/>
<name>A0A8J2SCY4_9CRUS</name>
<protein>
    <recommendedName>
        <fullName evidence="11">Transmembrane protein 47</fullName>
    </recommendedName>
</protein>
<evidence type="ECO:0000256" key="5">
    <source>
        <dbReference type="ARBA" id="ARBA00022949"/>
    </source>
</evidence>
<keyword evidence="10" id="KW-1185">Reference proteome</keyword>
<dbReference type="FunFam" id="1.20.140.150:FF:000028">
    <property type="entry name" value="Uncharacterized protein, isoform A"/>
    <property type="match status" value="1"/>
</dbReference>
<dbReference type="PANTHER" id="PTHR14399:SF5">
    <property type="entry name" value="CELL JUNCTION PROTEIN VAB-9"/>
    <property type="match status" value="1"/>
</dbReference>
<organism evidence="9 10">
    <name type="scientific">Daphnia galeata</name>
    <dbReference type="NCBI Taxonomy" id="27404"/>
    <lineage>
        <taxon>Eukaryota</taxon>
        <taxon>Metazoa</taxon>
        <taxon>Ecdysozoa</taxon>
        <taxon>Arthropoda</taxon>
        <taxon>Crustacea</taxon>
        <taxon>Branchiopoda</taxon>
        <taxon>Diplostraca</taxon>
        <taxon>Cladocera</taxon>
        <taxon>Anomopoda</taxon>
        <taxon>Daphniidae</taxon>
        <taxon>Daphnia</taxon>
    </lineage>
</organism>
<dbReference type="AlphaFoldDB" id="A0A8J2SCY4"/>
<evidence type="ECO:0000256" key="7">
    <source>
        <dbReference type="ARBA" id="ARBA00023136"/>
    </source>
</evidence>
<evidence type="ECO:0000256" key="1">
    <source>
        <dbReference type="ARBA" id="ARBA00004141"/>
    </source>
</evidence>